<feature type="region of interest" description="Disordered" evidence="1">
    <location>
        <begin position="1"/>
        <end position="49"/>
    </location>
</feature>
<feature type="compositionally biased region" description="Basic and acidic residues" evidence="1">
    <location>
        <begin position="1"/>
        <end position="20"/>
    </location>
</feature>
<reference evidence="2 3" key="1">
    <citation type="journal article" date="2011" name="PLoS Genet.">
        <title>Comparative genomic analysis of human fungal pathogens causing paracoccidioidomycosis.</title>
        <authorList>
            <person name="Desjardins C.A."/>
            <person name="Champion M.D."/>
            <person name="Holder J.W."/>
            <person name="Muszewska A."/>
            <person name="Goldberg J."/>
            <person name="Bailao A.M."/>
            <person name="Brigido M.M."/>
            <person name="Ferreira M.E."/>
            <person name="Garcia A.M."/>
            <person name="Grynberg M."/>
            <person name="Gujja S."/>
            <person name="Heiman D.I."/>
            <person name="Henn M.R."/>
            <person name="Kodira C.D."/>
            <person name="Leon-Narvaez H."/>
            <person name="Longo L.V."/>
            <person name="Ma L.J."/>
            <person name="Malavazi I."/>
            <person name="Matsuo A.L."/>
            <person name="Morais F.V."/>
            <person name="Pereira M."/>
            <person name="Rodriguez-Brito S."/>
            <person name="Sakthikumar S."/>
            <person name="Salem-Izacc S.M."/>
            <person name="Sykes S.M."/>
            <person name="Teixeira M.M."/>
            <person name="Vallejo M.C."/>
            <person name="Walter M.E."/>
            <person name="Yandava C."/>
            <person name="Young S."/>
            <person name="Zeng Q."/>
            <person name="Zucker J."/>
            <person name="Felipe M.S."/>
            <person name="Goldman G.H."/>
            <person name="Haas B.J."/>
            <person name="McEwen J.G."/>
            <person name="Nino-Vega G."/>
            <person name="Puccia R."/>
            <person name="San-Blas G."/>
            <person name="Soares C.M."/>
            <person name="Birren B.W."/>
            <person name="Cuomo C.A."/>
        </authorList>
    </citation>
    <scope>NUCLEOTIDE SEQUENCE [LARGE SCALE GENOMIC DNA]</scope>
    <source>
        <strain evidence="2 3">Pb18</strain>
    </source>
</reference>
<dbReference type="GeneID" id="22588286"/>
<protein>
    <submittedName>
        <fullName evidence="2">Uncharacterized protein</fullName>
    </submittedName>
</protein>
<dbReference type="VEuPathDB" id="FungiDB:PADG_12389"/>
<organism evidence="2 3">
    <name type="scientific">Paracoccidioides brasiliensis (strain Pb18)</name>
    <dbReference type="NCBI Taxonomy" id="502780"/>
    <lineage>
        <taxon>Eukaryota</taxon>
        <taxon>Fungi</taxon>
        <taxon>Dikarya</taxon>
        <taxon>Ascomycota</taxon>
        <taxon>Pezizomycotina</taxon>
        <taxon>Eurotiomycetes</taxon>
        <taxon>Eurotiomycetidae</taxon>
        <taxon>Onygenales</taxon>
        <taxon>Ajellomycetaceae</taxon>
        <taxon>Paracoccidioides</taxon>
    </lineage>
</organism>
<dbReference type="KEGG" id="pbn:PADG_12389"/>
<sequence>MHHGDLPSDERHRQQLETGRRNAAVRTESDWKMFDAGSNGARDRKQRSDDIATSEALELLVRLRRF</sequence>
<dbReference type="AlphaFoldDB" id="A0A0A0HU40"/>
<evidence type="ECO:0000313" key="3">
    <source>
        <dbReference type="Proteomes" id="UP000001628"/>
    </source>
</evidence>
<gene>
    <name evidence="2" type="ORF">PADG_12389</name>
</gene>
<evidence type="ECO:0000313" key="2">
    <source>
        <dbReference type="EMBL" id="KGM91531.1"/>
    </source>
</evidence>
<dbReference type="InParanoid" id="A0A0A0HU40"/>
<proteinExistence type="predicted"/>
<dbReference type="HOGENOM" id="CLU_2831842_0_0_1"/>
<keyword evidence="3" id="KW-1185">Reference proteome</keyword>
<name>A0A0A0HU40_PARBD</name>
<dbReference type="RefSeq" id="XP_010763406.1">
    <property type="nucleotide sequence ID" value="XM_010765104.1"/>
</dbReference>
<dbReference type="EMBL" id="KN275969">
    <property type="protein sequence ID" value="KGM91531.1"/>
    <property type="molecule type" value="Genomic_DNA"/>
</dbReference>
<accession>A0A0A0HU40</accession>
<evidence type="ECO:0000256" key="1">
    <source>
        <dbReference type="SAM" id="MobiDB-lite"/>
    </source>
</evidence>
<dbReference type="Proteomes" id="UP000001628">
    <property type="component" value="Unassembled WGS sequence"/>
</dbReference>